<dbReference type="EMBL" id="PKHU01000003">
    <property type="protein sequence ID" value="PKZ29582.1"/>
    <property type="molecule type" value="Genomic_DNA"/>
</dbReference>
<feature type="transmembrane region" description="Helical" evidence="1">
    <location>
        <begin position="190"/>
        <end position="211"/>
    </location>
</feature>
<organism evidence="2 3">
    <name type="scientific">Campylobacter ureolyticus</name>
    <dbReference type="NCBI Taxonomy" id="827"/>
    <lineage>
        <taxon>Bacteria</taxon>
        <taxon>Pseudomonadati</taxon>
        <taxon>Campylobacterota</taxon>
        <taxon>Epsilonproteobacteria</taxon>
        <taxon>Campylobacterales</taxon>
        <taxon>Campylobacteraceae</taxon>
        <taxon>Campylobacter</taxon>
    </lineage>
</organism>
<dbReference type="Proteomes" id="UP000234639">
    <property type="component" value="Unassembled WGS sequence"/>
</dbReference>
<sequence length="283" mass="34057">MDEKYQRIRQYFKNKANLNASKGDLKGSQISNNKTNSNKRDYDKEPLIIKSYETFFVGYLHYIPLLLAPITYFIIYNENPLNEPYYQTSDRENQVFILFMIVFVFILIIFGIILFYKNIIKINHQVYFKQNFIYFYENGKPKSCIDNLNIKNLIVKPIWSYYITKKNIFENIACILPFSFLFILDFTAGAITLIFLCFYILFFKVIAQIIFGKNLRDFKFFNTICVAEPIIPKGYITDGRILAQRYYLIYYFDKKTYDEIKAYFLDRKRIDIDKVRKDYFILF</sequence>
<dbReference type="AlphaFoldDB" id="A0A2I1NB46"/>
<feature type="transmembrane region" description="Helical" evidence="1">
    <location>
        <begin position="54"/>
        <end position="75"/>
    </location>
</feature>
<feature type="transmembrane region" description="Helical" evidence="1">
    <location>
        <begin position="95"/>
        <end position="116"/>
    </location>
</feature>
<gene>
    <name evidence="2" type="ORF">CYJ41_04295</name>
</gene>
<evidence type="ECO:0000313" key="3">
    <source>
        <dbReference type="Proteomes" id="UP000234639"/>
    </source>
</evidence>
<dbReference type="RefSeq" id="WP_101637144.1">
    <property type="nucleotide sequence ID" value="NZ_JAPXGL010000004.1"/>
</dbReference>
<evidence type="ECO:0000256" key="1">
    <source>
        <dbReference type="SAM" id="Phobius"/>
    </source>
</evidence>
<proteinExistence type="predicted"/>
<keyword evidence="1" id="KW-1133">Transmembrane helix</keyword>
<comment type="caution">
    <text evidence="2">The sequence shown here is derived from an EMBL/GenBank/DDBJ whole genome shotgun (WGS) entry which is preliminary data.</text>
</comment>
<keyword evidence="1" id="KW-0472">Membrane</keyword>
<accession>A0A2I1NB46</accession>
<evidence type="ECO:0000313" key="2">
    <source>
        <dbReference type="EMBL" id="PKZ29582.1"/>
    </source>
</evidence>
<keyword evidence="1" id="KW-0812">Transmembrane</keyword>
<name>A0A2I1NB46_9BACT</name>
<protein>
    <submittedName>
        <fullName evidence="2">Uncharacterized protein</fullName>
    </submittedName>
</protein>
<reference evidence="2 3" key="1">
    <citation type="submission" date="2017-12" db="EMBL/GenBank/DDBJ databases">
        <title>Phylogenetic diversity of female urinary microbiome.</title>
        <authorList>
            <person name="Thomas-White K."/>
            <person name="Wolfe A.J."/>
        </authorList>
    </citation>
    <scope>NUCLEOTIDE SEQUENCE [LARGE SCALE GENOMIC DNA]</scope>
    <source>
        <strain evidence="2 3">UMB0112</strain>
    </source>
</reference>
<feature type="transmembrane region" description="Helical" evidence="1">
    <location>
        <begin position="168"/>
        <end position="184"/>
    </location>
</feature>